<organism evidence="2 3">
    <name type="scientific">Halobium salinum</name>
    <dbReference type="NCBI Taxonomy" id="1364940"/>
    <lineage>
        <taxon>Archaea</taxon>
        <taxon>Methanobacteriati</taxon>
        <taxon>Methanobacteriota</taxon>
        <taxon>Stenosarchaea group</taxon>
        <taxon>Halobacteria</taxon>
        <taxon>Halobacteriales</taxon>
        <taxon>Haloferacaceae</taxon>
        <taxon>Halobium</taxon>
    </lineage>
</organism>
<dbReference type="RefSeq" id="WP_267621930.1">
    <property type="nucleotide sequence ID" value="NZ_JAODIW010000006.1"/>
</dbReference>
<keyword evidence="1" id="KW-0472">Membrane</keyword>
<gene>
    <name evidence="2" type="ORF">ACFO0N_02960</name>
</gene>
<keyword evidence="1" id="KW-1133">Transmembrane helix</keyword>
<name>A0ABD5P7Q5_9EURY</name>
<comment type="caution">
    <text evidence="2">The sequence shown here is derived from an EMBL/GenBank/DDBJ whole genome shotgun (WGS) entry which is preliminary data.</text>
</comment>
<proteinExistence type="predicted"/>
<evidence type="ECO:0000256" key="1">
    <source>
        <dbReference type="SAM" id="Phobius"/>
    </source>
</evidence>
<evidence type="ECO:0000313" key="2">
    <source>
        <dbReference type="EMBL" id="MFC4356904.1"/>
    </source>
</evidence>
<reference evidence="2 3" key="1">
    <citation type="journal article" date="2019" name="Int. J. Syst. Evol. Microbiol.">
        <title>The Global Catalogue of Microorganisms (GCM) 10K type strain sequencing project: providing services to taxonomists for standard genome sequencing and annotation.</title>
        <authorList>
            <consortium name="The Broad Institute Genomics Platform"/>
            <consortium name="The Broad Institute Genome Sequencing Center for Infectious Disease"/>
            <person name="Wu L."/>
            <person name="Ma J."/>
        </authorList>
    </citation>
    <scope>NUCLEOTIDE SEQUENCE [LARGE SCALE GENOMIC DNA]</scope>
    <source>
        <strain evidence="2 3">CGMCC 1.12553</strain>
    </source>
</reference>
<sequence>MTTLDSDTVRRGLAAAGLFATGYALGYAHGFESALRPRIWDSKRAERRRT</sequence>
<keyword evidence="3" id="KW-1185">Reference proteome</keyword>
<evidence type="ECO:0000313" key="3">
    <source>
        <dbReference type="Proteomes" id="UP001595921"/>
    </source>
</evidence>
<protein>
    <submittedName>
        <fullName evidence="2">Uncharacterized protein</fullName>
    </submittedName>
</protein>
<dbReference type="AlphaFoldDB" id="A0ABD5P7Q5"/>
<accession>A0ABD5P7Q5</accession>
<dbReference type="EMBL" id="JBHSDS010000003">
    <property type="protein sequence ID" value="MFC4356904.1"/>
    <property type="molecule type" value="Genomic_DNA"/>
</dbReference>
<feature type="transmembrane region" description="Helical" evidence="1">
    <location>
        <begin position="12"/>
        <end position="30"/>
    </location>
</feature>
<dbReference type="Proteomes" id="UP001595921">
    <property type="component" value="Unassembled WGS sequence"/>
</dbReference>
<keyword evidence="1" id="KW-0812">Transmembrane</keyword>